<dbReference type="EMBL" id="FWXI01000008">
    <property type="protein sequence ID" value="SMC74582.1"/>
    <property type="molecule type" value="Genomic_DNA"/>
</dbReference>
<evidence type="ECO:0000256" key="4">
    <source>
        <dbReference type="ARBA" id="ARBA00022741"/>
    </source>
</evidence>
<keyword evidence="2 8" id="KW-0963">Cytoplasm</keyword>
<evidence type="ECO:0000256" key="6">
    <source>
        <dbReference type="ARBA" id="ARBA00022840"/>
    </source>
</evidence>
<comment type="function">
    <text evidence="8">Catalyzes the phosphorylation of the 3'-hydroxyl group of dephosphocoenzyme A to form coenzyme A.</text>
</comment>
<evidence type="ECO:0000313" key="10">
    <source>
        <dbReference type="EMBL" id="SMC74582.1"/>
    </source>
</evidence>
<dbReference type="PANTHER" id="PTHR10695">
    <property type="entry name" value="DEPHOSPHO-COA KINASE-RELATED"/>
    <property type="match status" value="1"/>
</dbReference>
<sequence length="203" mass="22952">MYLIGLTGSIASGKSTVSKMLRELGAYIVDTDKISHEIIQPGKPAWKEIIETFGKNITEENGQINRKRLGQIVFADTRARERLECITHPRIEEAAMAAIAEAEDQGYDIIVLDVPLLIEVGWHTRVNAVWVVYVDEKTQVVRLMMRDDSTYEDAMARIKAQLSLHEKLKYADVVINNSKTIDNTTVQVLKAWHEINAVQCTNE</sequence>
<evidence type="ECO:0000256" key="7">
    <source>
        <dbReference type="ARBA" id="ARBA00022993"/>
    </source>
</evidence>
<dbReference type="Pfam" id="PF01121">
    <property type="entry name" value="CoaE"/>
    <property type="match status" value="1"/>
</dbReference>
<accession>A0A1W2BPM6</accession>
<gene>
    <name evidence="8" type="primary">coaE</name>
    <name evidence="10" type="ORF">SAMN04488500_10835</name>
</gene>
<protein>
    <recommendedName>
        <fullName evidence="8 9">Dephospho-CoA kinase</fullName>
        <ecNumber evidence="8 9">2.7.1.24</ecNumber>
    </recommendedName>
    <alternativeName>
        <fullName evidence="8">Dephosphocoenzyme A kinase</fullName>
    </alternativeName>
</protein>
<reference evidence="10 11" key="1">
    <citation type="submission" date="2017-04" db="EMBL/GenBank/DDBJ databases">
        <authorList>
            <person name="Afonso C.L."/>
            <person name="Miller P.J."/>
            <person name="Scott M.A."/>
            <person name="Spackman E."/>
            <person name="Goraichik I."/>
            <person name="Dimitrov K.M."/>
            <person name="Suarez D.L."/>
            <person name="Swayne D.E."/>
        </authorList>
    </citation>
    <scope>NUCLEOTIDE SEQUENCE [LARGE SCALE GENOMIC DNA]</scope>
    <source>
        <strain evidence="10 11">DSM 5090</strain>
    </source>
</reference>
<dbReference type="EC" id="2.7.1.24" evidence="8 9"/>
<dbReference type="UniPathway" id="UPA00241">
    <property type="reaction ID" value="UER00356"/>
</dbReference>
<dbReference type="InterPro" id="IPR001977">
    <property type="entry name" value="Depp_CoAkinase"/>
</dbReference>
<dbReference type="FunFam" id="3.40.50.300:FF:000991">
    <property type="entry name" value="Dephospho-CoA kinase"/>
    <property type="match status" value="1"/>
</dbReference>
<dbReference type="STRING" id="112901.SAMN04488500_10835"/>
<keyword evidence="11" id="KW-1185">Reference proteome</keyword>
<comment type="catalytic activity">
    <reaction evidence="8">
        <text>3'-dephospho-CoA + ATP = ADP + CoA + H(+)</text>
        <dbReference type="Rhea" id="RHEA:18245"/>
        <dbReference type="ChEBI" id="CHEBI:15378"/>
        <dbReference type="ChEBI" id="CHEBI:30616"/>
        <dbReference type="ChEBI" id="CHEBI:57287"/>
        <dbReference type="ChEBI" id="CHEBI:57328"/>
        <dbReference type="ChEBI" id="CHEBI:456216"/>
        <dbReference type="EC" id="2.7.1.24"/>
    </reaction>
</comment>
<dbReference type="Gene3D" id="3.40.50.300">
    <property type="entry name" value="P-loop containing nucleotide triphosphate hydrolases"/>
    <property type="match status" value="1"/>
</dbReference>
<dbReference type="PROSITE" id="PS51219">
    <property type="entry name" value="DPCK"/>
    <property type="match status" value="1"/>
</dbReference>
<dbReference type="SUPFAM" id="SSF52540">
    <property type="entry name" value="P-loop containing nucleoside triphosphate hydrolases"/>
    <property type="match status" value="1"/>
</dbReference>
<dbReference type="AlphaFoldDB" id="A0A1W2BPM6"/>
<organism evidence="10 11">
    <name type="scientific">Sporomusa malonica</name>
    <dbReference type="NCBI Taxonomy" id="112901"/>
    <lineage>
        <taxon>Bacteria</taxon>
        <taxon>Bacillati</taxon>
        <taxon>Bacillota</taxon>
        <taxon>Negativicutes</taxon>
        <taxon>Selenomonadales</taxon>
        <taxon>Sporomusaceae</taxon>
        <taxon>Sporomusa</taxon>
    </lineage>
</organism>
<keyword evidence="4 8" id="KW-0547">Nucleotide-binding</keyword>
<comment type="pathway">
    <text evidence="8">Cofactor biosynthesis; coenzyme A biosynthesis; CoA from (R)-pantothenate: step 5/5.</text>
</comment>
<evidence type="ECO:0000256" key="9">
    <source>
        <dbReference type="NCBIfam" id="TIGR00152"/>
    </source>
</evidence>
<dbReference type="PANTHER" id="PTHR10695:SF46">
    <property type="entry name" value="BIFUNCTIONAL COENZYME A SYNTHASE-RELATED"/>
    <property type="match status" value="1"/>
</dbReference>
<evidence type="ECO:0000256" key="2">
    <source>
        <dbReference type="ARBA" id="ARBA00022490"/>
    </source>
</evidence>
<evidence type="ECO:0000256" key="5">
    <source>
        <dbReference type="ARBA" id="ARBA00022777"/>
    </source>
</evidence>
<dbReference type="GO" id="GO:0005737">
    <property type="term" value="C:cytoplasm"/>
    <property type="evidence" value="ECO:0007669"/>
    <property type="project" value="UniProtKB-SubCell"/>
</dbReference>
<dbReference type="Proteomes" id="UP000192738">
    <property type="component" value="Unassembled WGS sequence"/>
</dbReference>
<evidence type="ECO:0000313" key="11">
    <source>
        <dbReference type="Proteomes" id="UP000192738"/>
    </source>
</evidence>
<keyword evidence="7 8" id="KW-0173">Coenzyme A biosynthesis</keyword>
<comment type="similarity">
    <text evidence="1 8">Belongs to the CoaE family.</text>
</comment>
<dbReference type="NCBIfam" id="TIGR00152">
    <property type="entry name" value="dephospho-CoA kinase"/>
    <property type="match status" value="1"/>
</dbReference>
<feature type="binding site" evidence="8">
    <location>
        <begin position="11"/>
        <end position="16"/>
    </location>
    <ligand>
        <name>ATP</name>
        <dbReference type="ChEBI" id="CHEBI:30616"/>
    </ligand>
</feature>
<name>A0A1W2BPM6_9FIRM</name>
<keyword evidence="3 8" id="KW-0808">Transferase</keyword>
<dbReference type="RefSeq" id="WP_084575745.1">
    <property type="nucleotide sequence ID" value="NZ_CP155572.1"/>
</dbReference>
<evidence type="ECO:0000256" key="8">
    <source>
        <dbReference type="HAMAP-Rule" id="MF_00376"/>
    </source>
</evidence>
<comment type="subcellular location">
    <subcellularLocation>
        <location evidence="8">Cytoplasm</location>
    </subcellularLocation>
</comment>
<dbReference type="GO" id="GO:0004140">
    <property type="term" value="F:dephospho-CoA kinase activity"/>
    <property type="evidence" value="ECO:0007669"/>
    <property type="project" value="UniProtKB-UniRule"/>
</dbReference>
<keyword evidence="5 8" id="KW-0418">Kinase</keyword>
<evidence type="ECO:0000256" key="3">
    <source>
        <dbReference type="ARBA" id="ARBA00022679"/>
    </source>
</evidence>
<evidence type="ECO:0000256" key="1">
    <source>
        <dbReference type="ARBA" id="ARBA00009018"/>
    </source>
</evidence>
<dbReference type="CDD" id="cd02022">
    <property type="entry name" value="DPCK"/>
    <property type="match status" value="1"/>
</dbReference>
<dbReference type="OrthoDB" id="9812943at2"/>
<dbReference type="InterPro" id="IPR027417">
    <property type="entry name" value="P-loop_NTPase"/>
</dbReference>
<proteinExistence type="inferred from homology"/>
<dbReference type="HAMAP" id="MF_00376">
    <property type="entry name" value="Dephospho_CoA_kinase"/>
    <property type="match status" value="1"/>
</dbReference>
<keyword evidence="6 8" id="KW-0067">ATP-binding</keyword>
<dbReference type="GO" id="GO:0005524">
    <property type="term" value="F:ATP binding"/>
    <property type="evidence" value="ECO:0007669"/>
    <property type="project" value="UniProtKB-UniRule"/>
</dbReference>
<dbReference type="GO" id="GO:0015937">
    <property type="term" value="P:coenzyme A biosynthetic process"/>
    <property type="evidence" value="ECO:0007669"/>
    <property type="project" value="UniProtKB-UniRule"/>
</dbReference>